<dbReference type="Proteomes" id="UP000054560">
    <property type="component" value="Unassembled WGS sequence"/>
</dbReference>
<dbReference type="InterPro" id="IPR038350">
    <property type="entry name" value="Orai_sf"/>
</dbReference>
<keyword evidence="1" id="KW-1133">Transmembrane helix</keyword>
<dbReference type="EMBL" id="KQ241818">
    <property type="protein sequence ID" value="KNC83646.1"/>
    <property type="molecule type" value="Genomic_DNA"/>
</dbReference>
<gene>
    <name evidence="2" type="ORF">SARC_04107</name>
</gene>
<evidence type="ECO:0000313" key="3">
    <source>
        <dbReference type="Proteomes" id="UP000054560"/>
    </source>
</evidence>
<keyword evidence="3" id="KW-1185">Reference proteome</keyword>
<dbReference type="RefSeq" id="XP_014157548.1">
    <property type="nucleotide sequence ID" value="XM_014302073.1"/>
</dbReference>
<name>A0A0L0G4A8_9EUKA</name>
<proteinExistence type="predicted"/>
<evidence type="ECO:0000256" key="1">
    <source>
        <dbReference type="SAM" id="Phobius"/>
    </source>
</evidence>
<accession>A0A0L0G4A8</accession>
<protein>
    <submittedName>
        <fullName evidence="2">Uncharacterized protein</fullName>
    </submittedName>
</protein>
<dbReference type="AlphaFoldDB" id="A0A0L0G4A8"/>
<dbReference type="GeneID" id="25904611"/>
<keyword evidence="1" id="KW-0812">Transmembrane</keyword>
<feature type="transmembrane region" description="Helical" evidence="1">
    <location>
        <begin position="6"/>
        <end position="29"/>
    </location>
</feature>
<dbReference type="Gene3D" id="1.20.140.140">
    <property type="entry name" value="Calcium release-activated calcium channel protein Orai"/>
    <property type="match status" value="1"/>
</dbReference>
<sequence>MRFITISPATAWAVTIIVTPLLVLFTYFARHFHNTVIELQLAVHDQALTQGLQSVGQRDAELHV</sequence>
<organism evidence="2 3">
    <name type="scientific">Sphaeroforma arctica JP610</name>
    <dbReference type="NCBI Taxonomy" id="667725"/>
    <lineage>
        <taxon>Eukaryota</taxon>
        <taxon>Ichthyosporea</taxon>
        <taxon>Ichthyophonida</taxon>
        <taxon>Sphaeroforma</taxon>
    </lineage>
</organism>
<evidence type="ECO:0000313" key="2">
    <source>
        <dbReference type="EMBL" id="KNC83646.1"/>
    </source>
</evidence>
<reference evidence="2 3" key="1">
    <citation type="submission" date="2011-02" db="EMBL/GenBank/DDBJ databases">
        <title>The Genome Sequence of Sphaeroforma arctica JP610.</title>
        <authorList>
            <consortium name="The Broad Institute Genome Sequencing Platform"/>
            <person name="Russ C."/>
            <person name="Cuomo C."/>
            <person name="Young S.K."/>
            <person name="Zeng Q."/>
            <person name="Gargeya S."/>
            <person name="Alvarado L."/>
            <person name="Berlin A."/>
            <person name="Chapman S.B."/>
            <person name="Chen Z."/>
            <person name="Freedman E."/>
            <person name="Gellesch M."/>
            <person name="Goldberg J."/>
            <person name="Griggs A."/>
            <person name="Gujja S."/>
            <person name="Heilman E."/>
            <person name="Heiman D."/>
            <person name="Howarth C."/>
            <person name="Mehta T."/>
            <person name="Neiman D."/>
            <person name="Pearson M."/>
            <person name="Roberts A."/>
            <person name="Saif S."/>
            <person name="Shea T."/>
            <person name="Shenoy N."/>
            <person name="Sisk P."/>
            <person name="Stolte C."/>
            <person name="Sykes S."/>
            <person name="White J."/>
            <person name="Yandava C."/>
            <person name="Burger G."/>
            <person name="Gray M.W."/>
            <person name="Holland P.W.H."/>
            <person name="King N."/>
            <person name="Lang F.B.F."/>
            <person name="Roger A.J."/>
            <person name="Ruiz-Trillo I."/>
            <person name="Haas B."/>
            <person name="Nusbaum C."/>
            <person name="Birren B."/>
        </authorList>
    </citation>
    <scope>NUCLEOTIDE SEQUENCE [LARGE SCALE GENOMIC DNA]</scope>
    <source>
        <strain evidence="2 3">JP610</strain>
    </source>
</reference>
<keyword evidence="1" id="KW-0472">Membrane</keyword>